<dbReference type="InterPro" id="IPR002885">
    <property type="entry name" value="PPR_rpt"/>
</dbReference>
<dbReference type="PANTHER" id="PTHR47932">
    <property type="entry name" value="ATPASE EXPRESSION PROTEIN 3"/>
    <property type="match status" value="1"/>
</dbReference>
<evidence type="ECO:0000256" key="1">
    <source>
        <dbReference type="ARBA" id="ARBA00007626"/>
    </source>
</evidence>
<organism evidence="3">
    <name type="scientific">Vitis vinifera</name>
    <name type="common">Grape</name>
    <dbReference type="NCBI Taxonomy" id="29760"/>
    <lineage>
        <taxon>Eukaryota</taxon>
        <taxon>Viridiplantae</taxon>
        <taxon>Streptophyta</taxon>
        <taxon>Embryophyta</taxon>
        <taxon>Tracheophyta</taxon>
        <taxon>Spermatophyta</taxon>
        <taxon>Magnoliopsida</taxon>
        <taxon>eudicotyledons</taxon>
        <taxon>Gunneridae</taxon>
        <taxon>Pentapetalae</taxon>
        <taxon>rosids</taxon>
        <taxon>Vitales</taxon>
        <taxon>Vitaceae</taxon>
        <taxon>Viteae</taxon>
        <taxon>Vitis</taxon>
    </lineage>
</organism>
<dbReference type="AlphaFoldDB" id="A5B508"/>
<evidence type="ECO:0008006" key="4">
    <source>
        <dbReference type="Google" id="ProtNLM"/>
    </source>
</evidence>
<gene>
    <name evidence="3" type="ORF">VITISV_018476</name>
</gene>
<dbReference type="InterPro" id="IPR011990">
    <property type="entry name" value="TPR-like_helical_dom_sf"/>
</dbReference>
<evidence type="ECO:0000313" key="3">
    <source>
        <dbReference type="EMBL" id="CAN63164.1"/>
    </source>
</evidence>
<accession>A5B508</accession>
<protein>
    <recommendedName>
        <fullName evidence="4">Pentatricopeptide repeat-containing protein, mitochondrial</fullName>
    </recommendedName>
</protein>
<comment type="similarity">
    <text evidence="1">Belongs to the PPR family. P subfamily.</text>
</comment>
<dbReference type="NCBIfam" id="TIGR00756">
    <property type="entry name" value="PPR"/>
    <property type="match status" value="2"/>
</dbReference>
<dbReference type="PANTHER" id="PTHR47932:SF23">
    <property type="entry name" value="PENTACOTRIPEPTIDE-REPEAT REGION OF PRORP DOMAIN-CONTAINING PROTEIN"/>
    <property type="match status" value="1"/>
</dbReference>
<evidence type="ECO:0000256" key="2">
    <source>
        <dbReference type="ARBA" id="ARBA00022737"/>
    </source>
</evidence>
<name>A5B508_VITVI</name>
<sequence>MGVVYNCLPNSHSYDYLIHGLCAQDRTNNARKLCNEMKGKGFVPSKVDEAVNYLWEMTEKQRSADFITYQTVLDQICRQGRTQDAMSLLKELQVKDLLDGHTYQKLLSLLEQEFGKLNNQNQFRH</sequence>
<proteinExistence type="inferred from homology"/>
<dbReference type="Pfam" id="PF13041">
    <property type="entry name" value="PPR_2"/>
    <property type="match status" value="1"/>
</dbReference>
<dbReference type="EMBL" id="AM446849">
    <property type="protein sequence ID" value="CAN63164.1"/>
    <property type="molecule type" value="Genomic_DNA"/>
</dbReference>
<dbReference type="Pfam" id="PF01535">
    <property type="entry name" value="PPR"/>
    <property type="match status" value="1"/>
</dbReference>
<dbReference type="ExpressionAtlas" id="A5B508">
    <property type="expression patterns" value="baseline and differential"/>
</dbReference>
<reference evidence="3" key="1">
    <citation type="journal article" date="2007" name="PLoS ONE">
        <title>The first genome sequence of an elite grapevine cultivar (Pinot noir Vitis vinifera L.): coping with a highly heterozygous genome.</title>
        <authorList>
            <person name="Velasco R."/>
            <person name="Zharkikh A."/>
            <person name="Troggio M."/>
            <person name="Cartwright D.A."/>
            <person name="Cestaro A."/>
            <person name="Pruss D."/>
            <person name="Pindo M."/>
            <person name="FitzGerald L.M."/>
            <person name="Vezzulli S."/>
            <person name="Reid J."/>
            <person name="Malacarne G."/>
            <person name="Iliev D."/>
            <person name="Coppola G."/>
            <person name="Wardell B."/>
            <person name="Micheletti D."/>
            <person name="Macalma T."/>
            <person name="Facci M."/>
            <person name="Mitchell J.T."/>
            <person name="Perazzolli M."/>
            <person name="Eldredge G."/>
            <person name="Gatto P."/>
            <person name="Oyzerski R."/>
            <person name="Moretto M."/>
            <person name="Gutin N."/>
            <person name="Stefanini M."/>
            <person name="Chen Y."/>
            <person name="Segala C."/>
            <person name="Davenport C."/>
            <person name="Dematte L."/>
            <person name="Mraz A."/>
            <person name="Battilana J."/>
            <person name="Stormo K."/>
            <person name="Costa F."/>
            <person name="Tao Q."/>
            <person name="Si-Ammour A."/>
            <person name="Harkins T."/>
            <person name="Lackey A."/>
            <person name="Perbost C."/>
            <person name="Taillon B."/>
            <person name="Stella A."/>
            <person name="Solovyev V."/>
            <person name="Fawcett J.A."/>
            <person name="Sterck L."/>
            <person name="Vandepoele K."/>
            <person name="Grando S.M."/>
            <person name="Toppo S."/>
            <person name="Moser C."/>
            <person name="Lanchbury J."/>
            <person name="Bogden R."/>
            <person name="Skolnick M."/>
            <person name="Sgaramella V."/>
            <person name="Bhatnagar S.K."/>
            <person name="Fontana P."/>
            <person name="Gutin A."/>
            <person name="Van de Peer Y."/>
            <person name="Salamini F."/>
            <person name="Viola R."/>
        </authorList>
    </citation>
    <scope>NUCLEOTIDE SEQUENCE</scope>
</reference>
<keyword evidence="2" id="KW-0677">Repeat</keyword>
<dbReference type="Gene3D" id="1.25.40.10">
    <property type="entry name" value="Tetratricopeptide repeat domain"/>
    <property type="match status" value="2"/>
</dbReference>